<feature type="compositionally biased region" description="Low complexity" evidence="1">
    <location>
        <begin position="165"/>
        <end position="186"/>
    </location>
</feature>
<organism evidence="2 3">
    <name type="scientific">Faecalibacterium prausnitzii</name>
    <dbReference type="NCBI Taxonomy" id="853"/>
    <lineage>
        <taxon>Bacteria</taxon>
        <taxon>Bacillati</taxon>
        <taxon>Bacillota</taxon>
        <taxon>Clostridia</taxon>
        <taxon>Eubacteriales</taxon>
        <taxon>Oscillospiraceae</taxon>
        <taxon>Faecalibacterium</taxon>
    </lineage>
</organism>
<dbReference type="AlphaFoldDB" id="A0A564TJA2"/>
<proteinExistence type="predicted"/>
<gene>
    <name evidence="2" type="ORF">FPPS064S07_00412</name>
</gene>
<sequence>MRVCLFFVWAKPLSLLRRQGRVAAPSIRCALLASCWPLPQQRLPVSVTGGGRRCCPCRGEPLAGRAALSWTPEAQYGAKKRALLQRAAASGQCTLSSCRWPGQQGTTVHETDKPCSSRGNLTDMPRPPLGRGGGTALAVTERFSLSRNLPAFSSAPSYPSDTPDASNASGRAGRTRSGQSGRRGAAPRPYLPASG</sequence>
<dbReference type="EMBL" id="CABHMY010000100">
    <property type="protein sequence ID" value="VUX07305.1"/>
    <property type="molecule type" value="Genomic_DNA"/>
</dbReference>
<name>A0A564TJA2_9FIRM</name>
<protein>
    <submittedName>
        <fullName evidence="2">Uncharacterized protein</fullName>
    </submittedName>
</protein>
<evidence type="ECO:0000256" key="1">
    <source>
        <dbReference type="SAM" id="MobiDB-lite"/>
    </source>
</evidence>
<accession>A0A564TJA2</accession>
<feature type="region of interest" description="Disordered" evidence="1">
    <location>
        <begin position="102"/>
        <end position="135"/>
    </location>
</feature>
<evidence type="ECO:0000313" key="2">
    <source>
        <dbReference type="EMBL" id="VUX07305.1"/>
    </source>
</evidence>
<evidence type="ECO:0000313" key="3">
    <source>
        <dbReference type="Proteomes" id="UP000406184"/>
    </source>
</evidence>
<keyword evidence="3" id="KW-1185">Reference proteome</keyword>
<reference evidence="2 3" key="1">
    <citation type="submission" date="2019-07" db="EMBL/GenBank/DDBJ databases">
        <authorList>
            <person name="Hibberd C M."/>
            <person name="Gehrig L. J."/>
            <person name="Chang H.-W."/>
            <person name="Venkatesh S."/>
        </authorList>
    </citation>
    <scope>NUCLEOTIDE SEQUENCE [LARGE SCALE GENOMIC DNA]</scope>
    <source>
        <strain evidence="2">Faecalibacterium_prausnitzii_JG_BgPS064</strain>
    </source>
</reference>
<feature type="compositionally biased region" description="Polar residues" evidence="1">
    <location>
        <begin position="154"/>
        <end position="164"/>
    </location>
</feature>
<dbReference type="Proteomes" id="UP000406184">
    <property type="component" value="Unassembled WGS sequence"/>
</dbReference>
<feature type="region of interest" description="Disordered" evidence="1">
    <location>
        <begin position="151"/>
        <end position="195"/>
    </location>
</feature>